<evidence type="ECO:0000313" key="2">
    <source>
        <dbReference type="EMBL" id="CAK0811142.1"/>
    </source>
</evidence>
<accession>A0ABN9R0N6</accession>
<evidence type="ECO:0000256" key="1">
    <source>
        <dbReference type="SAM" id="Coils"/>
    </source>
</evidence>
<comment type="caution">
    <text evidence="2">The sequence shown here is derived from an EMBL/GenBank/DDBJ whole genome shotgun (WGS) entry which is preliminary data.</text>
</comment>
<feature type="coiled-coil region" evidence="1">
    <location>
        <begin position="35"/>
        <end position="69"/>
    </location>
</feature>
<evidence type="ECO:0000313" key="3">
    <source>
        <dbReference type="Proteomes" id="UP001189429"/>
    </source>
</evidence>
<gene>
    <name evidence="2" type="ORF">PCOR1329_LOCUS15865</name>
</gene>
<feature type="non-terminal residue" evidence="2">
    <location>
        <position position="1"/>
    </location>
</feature>
<dbReference type="EMBL" id="CAUYUJ010004835">
    <property type="protein sequence ID" value="CAK0811142.1"/>
    <property type="molecule type" value="Genomic_DNA"/>
</dbReference>
<name>A0ABN9R0N6_9DINO</name>
<protein>
    <submittedName>
        <fullName evidence="2">Uncharacterized protein</fullName>
    </submittedName>
</protein>
<feature type="non-terminal residue" evidence="2">
    <location>
        <position position="74"/>
    </location>
</feature>
<reference evidence="2" key="1">
    <citation type="submission" date="2023-10" db="EMBL/GenBank/DDBJ databases">
        <authorList>
            <person name="Chen Y."/>
            <person name="Shah S."/>
            <person name="Dougan E. K."/>
            <person name="Thang M."/>
            <person name="Chan C."/>
        </authorList>
    </citation>
    <scope>NUCLEOTIDE SEQUENCE [LARGE SCALE GENOMIC DNA]</scope>
</reference>
<keyword evidence="1" id="KW-0175">Coiled coil</keyword>
<organism evidence="2 3">
    <name type="scientific">Prorocentrum cordatum</name>
    <dbReference type="NCBI Taxonomy" id="2364126"/>
    <lineage>
        <taxon>Eukaryota</taxon>
        <taxon>Sar</taxon>
        <taxon>Alveolata</taxon>
        <taxon>Dinophyceae</taxon>
        <taxon>Prorocentrales</taxon>
        <taxon>Prorocentraceae</taxon>
        <taxon>Prorocentrum</taxon>
    </lineage>
</organism>
<keyword evidence="3" id="KW-1185">Reference proteome</keyword>
<dbReference type="Proteomes" id="UP001189429">
    <property type="component" value="Unassembled WGS sequence"/>
</dbReference>
<proteinExistence type="predicted"/>
<sequence length="74" mass="8436">AILNKHLEPIRSDIQAIKQHSATQEDLNNTVGPLRENLEQLQDAVTNDIEDLQIRASNMENAINEMKQDMLNLQ</sequence>